<dbReference type="InterPro" id="IPR014710">
    <property type="entry name" value="RmlC-like_jellyroll"/>
</dbReference>
<dbReference type="InterPro" id="IPR011051">
    <property type="entry name" value="RmlC_Cupin_sf"/>
</dbReference>
<feature type="domain" description="Cupin type-2" evidence="1">
    <location>
        <begin position="26"/>
        <end position="90"/>
    </location>
</feature>
<dbReference type="Gene3D" id="2.60.120.10">
    <property type="entry name" value="Jelly Rolls"/>
    <property type="match status" value="1"/>
</dbReference>
<gene>
    <name evidence="2" type="ORF">C483_02511</name>
</gene>
<evidence type="ECO:0000313" key="3">
    <source>
        <dbReference type="Proteomes" id="UP000011519"/>
    </source>
</evidence>
<proteinExistence type="predicted"/>
<name>M0A8V7_9EURY</name>
<comment type="caution">
    <text evidence="2">The sequence shown here is derived from an EMBL/GenBank/DDBJ whole genome shotgun (WGS) entry which is preliminary data.</text>
</comment>
<dbReference type="InterPro" id="IPR013096">
    <property type="entry name" value="Cupin_2"/>
</dbReference>
<evidence type="ECO:0000259" key="1">
    <source>
        <dbReference type="Pfam" id="PF07883"/>
    </source>
</evidence>
<dbReference type="EMBL" id="AOIM01000009">
    <property type="protein sequence ID" value="ELY95200.1"/>
    <property type="molecule type" value="Genomic_DNA"/>
</dbReference>
<evidence type="ECO:0000313" key="2">
    <source>
        <dbReference type="EMBL" id="ELY95200.1"/>
    </source>
</evidence>
<dbReference type="Proteomes" id="UP000011519">
    <property type="component" value="Unassembled WGS sequence"/>
</dbReference>
<dbReference type="AlphaFoldDB" id="M0A8V7"/>
<dbReference type="PATRIC" id="fig|1227493.4.peg.470"/>
<dbReference type="InterPro" id="IPR053146">
    <property type="entry name" value="QDO-like"/>
</dbReference>
<dbReference type="PANTHER" id="PTHR36440:SF1">
    <property type="entry name" value="PUTATIVE (AFU_ORTHOLOGUE AFUA_8G07350)-RELATED"/>
    <property type="match status" value="1"/>
</dbReference>
<organism evidence="2 3">
    <name type="scientific">Natrialba hulunbeirensis JCM 10989</name>
    <dbReference type="NCBI Taxonomy" id="1227493"/>
    <lineage>
        <taxon>Archaea</taxon>
        <taxon>Methanobacteriati</taxon>
        <taxon>Methanobacteriota</taxon>
        <taxon>Stenosarchaea group</taxon>
        <taxon>Halobacteria</taxon>
        <taxon>Halobacteriales</taxon>
        <taxon>Natrialbaceae</taxon>
        <taxon>Natrialba</taxon>
    </lineage>
</organism>
<dbReference type="Pfam" id="PF07883">
    <property type="entry name" value="Cupin_2"/>
    <property type="match status" value="1"/>
</dbReference>
<keyword evidence="3" id="KW-1185">Reference proteome</keyword>
<protein>
    <recommendedName>
        <fullName evidence="1">Cupin type-2 domain-containing protein</fullName>
    </recommendedName>
</protein>
<dbReference type="SUPFAM" id="SSF51182">
    <property type="entry name" value="RmlC-like cupins"/>
    <property type="match status" value="1"/>
</dbReference>
<sequence>MLGATITITADSDDTDGEFSVKDMLAPPGFENGLHTHEPSEIFHVLDGEMMLYVDGETEYLKPGMTGYVPASEPHGMRVEGDEVLRVLIVMSPAGAEDFFRAVGDPATSRDLPEPREVTDADLEGIFATGAEHGFAFLGPLPTDE</sequence>
<dbReference type="PANTHER" id="PTHR36440">
    <property type="entry name" value="PUTATIVE (AFU_ORTHOLOGUE AFUA_8G07350)-RELATED"/>
    <property type="match status" value="1"/>
</dbReference>
<dbReference type="RefSeq" id="WP_006651761.1">
    <property type="nucleotide sequence ID" value="NZ_AOIM01000009.1"/>
</dbReference>
<accession>M0A8V7</accession>
<dbReference type="STRING" id="1227493.C483_02511"/>
<reference evidence="2 3" key="1">
    <citation type="journal article" date="2014" name="PLoS Genet.">
        <title>Phylogenetically driven sequencing of extremely halophilic archaea reveals strategies for static and dynamic osmo-response.</title>
        <authorList>
            <person name="Becker E.A."/>
            <person name="Seitzer P.M."/>
            <person name="Tritt A."/>
            <person name="Larsen D."/>
            <person name="Krusor M."/>
            <person name="Yao A.I."/>
            <person name="Wu D."/>
            <person name="Madern D."/>
            <person name="Eisen J.A."/>
            <person name="Darling A.E."/>
            <person name="Facciotti M.T."/>
        </authorList>
    </citation>
    <scope>NUCLEOTIDE SEQUENCE [LARGE SCALE GENOMIC DNA]</scope>
    <source>
        <strain evidence="2 3">JCM 10989</strain>
    </source>
</reference>